<dbReference type="AlphaFoldDB" id="A0A0A9C9X3"/>
<organism evidence="2">
    <name type="scientific">Arundo donax</name>
    <name type="common">Giant reed</name>
    <name type="synonym">Donax arundinaceus</name>
    <dbReference type="NCBI Taxonomy" id="35708"/>
    <lineage>
        <taxon>Eukaryota</taxon>
        <taxon>Viridiplantae</taxon>
        <taxon>Streptophyta</taxon>
        <taxon>Embryophyta</taxon>
        <taxon>Tracheophyta</taxon>
        <taxon>Spermatophyta</taxon>
        <taxon>Magnoliopsida</taxon>
        <taxon>Liliopsida</taxon>
        <taxon>Poales</taxon>
        <taxon>Poaceae</taxon>
        <taxon>PACMAD clade</taxon>
        <taxon>Arundinoideae</taxon>
        <taxon>Arundineae</taxon>
        <taxon>Arundo</taxon>
    </lineage>
</organism>
<name>A0A0A9C9X3_ARUDO</name>
<dbReference type="EMBL" id="GBRH01225514">
    <property type="protein sequence ID" value="JAD72381.1"/>
    <property type="molecule type" value="Transcribed_RNA"/>
</dbReference>
<keyword evidence="1" id="KW-0732">Signal</keyword>
<evidence type="ECO:0000313" key="2">
    <source>
        <dbReference type="EMBL" id="JAD72381.1"/>
    </source>
</evidence>
<evidence type="ECO:0000256" key="1">
    <source>
        <dbReference type="SAM" id="SignalP"/>
    </source>
</evidence>
<protein>
    <submittedName>
        <fullName evidence="2">Uncharacterized protein</fullName>
    </submittedName>
</protein>
<reference evidence="2" key="2">
    <citation type="journal article" date="2015" name="Data Brief">
        <title>Shoot transcriptome of the giant reed, Arundo donax.</title>
        <authorList>
            <person name="Barrero R.A."/>
            <person name="Guerrero F.D."/>
            <person name="Moolhuijzen P."/>
            <person name="Goolsby J.A."/>
            <person name="Tidwell J."/>
            <person name="Bellgard S.E."/>
            <person name="Bellgard M.I."/>
        </authorList>
    </citation>
    <scope>NUCLEOTIDE SEQUENCE</scope>
    <source>
        <tissue evidence="2">Shoot tissue taken approximately 20 cm above the soil surface</tissue>
    </source>
</reference>
<reference evidence="2" key="1">
    <citation type="submission" date="2014-09" db="EMBL/GenBank/DDBJ databases">
        <authorList>
            <person name="Magalhaes I.L.F."/>
            <person name="Oliveira U."/>
            <person name="Santos F.R."/>
            <person name="Vidigal T.H.D.A."/>
            <person name="Brescovit A.D."/>
            <person name="Santos A.J."/>
        </authorList>
    </citation>
    <scope>NUCLEOTIDE SEQUENCE</scope>
    <source>
        <tissue evidence="2">Shoot tissue taken approximately 20 cm above the soil surface</tissue>
    </source>
</reference>
<feature type="signal peptide" evidence="1">
    <location>
        <begin position="1"/>
        <end position="18"/>
    </location>
</feature>
<feature type="chain" id="PRO_5002043078" evidence="1">
    <location>
        <begin position="19"/>
        <end position="48"/>
    </location>
</feature>
<sequence>MTILFICCLPFAVRTRAALDIAVMYPITSKNLSFLLVCSANSAIGVNV</sequence>
<accession>A0A0A9C9X3</accession>
<proteinExistence type="predicted"/>